<feature type="compositionally biased region" description="Basic and acidic residues" evidence="2">
    <location>
        <begin position="398"/>
        <end position="411"/>
    </location>
</feature>
<feature type="region of interest" description="Disordered" evidence="2">
    <location>
        <begin position="372"/>
        <end position="411"/>
    </location>
</feature>
<name>A0A9Q1MBQ9_9SOLA</name>
<feature type="region of interest" description="Disordered" evidence="2">
    <location>
        <begin position="628"/>
        <end position="680"/>
    </location>
</feature>
<dbReference type="InterPro" id="IPR001841">
    <property type="entry name" value="Znf_RING"/>
</dbReference>
<feature type="compositionally biased region" description="Basic and acidic residues" evidence="2">
    <location>
        <begin position="374"/>
        <end position="388"/>
    </location>
</feature>
<evidence type="ECO:0000313" key="4">
    <source>
        <dbReference type="EMBL" id="KAJ8556273.1"/>
    </source>
</evidence>
<evidence type="ECO:0000259" key="3">
    <source>
        <dbReference type="PROSITE" id="PS50089"/>
    </source>
</evidence>
<dbReference type="Proteomes" id="UP001152561">
    <property type="component" value="Unassembled WGS sequence"/>
</dbReference>
<dbReference type="EMBL" id="JAJAGQ010000008">
    <property type="protein sequence ID" value="KAJ8556273.1"/>
    <property type="molecule type" value="Genomic_DNA"/>
</dbReference>
<evidence type="ECO:0000256" key="2">
    <source>
        <dbReference type="SAM" id="MobiDB-lite"/>
    </source>
</evidence>
<feature type="region of interest" description="Disordered" evidence="2">
    <location>
        <begin position="216"/>
        <end position="248"/>
    </location>
</feature>
<dbReference type="PANTHER" id="PTHR47820">
    <property type="entry name" value="BNAC05G24000D PROTEIN"/>
    <property type="match status" value="1"/>
</dbReference>
<dbReference type="AlphaFoldDB" id="A0A9Q1MBQ9"/>
<feature type="compositionally biased region" description="Polar residues" evidence="2">
    <location>
        <begin position="628"/>
        <end position="638"/>
    </location>
</feature>
<protein>
    <recommendedName>
        <fullName evidence="3">RING-type domain-containing protein</fullName>
    </recommendedName>
</protein>
<keyword evidence="1" id="KW-0479">Metal-binding</keyword>
<evidence type="ECO:0000313" key="5">
    <source>
        <dbReference type="Proteomes" id="UP001152561"/>
    </source>
</evidence>
<dbReference type="PROSITE" id="PS50089">
    <property type="entry name" value="ZF_RING_2"/>
    <property type="match status" value="1"/>
</dbReference>
<dbReference type="InterPro" id="IPR013083">
    <property type="entry name" value="Znf_RING/FYVE/PHD"/>
</dbReference>
<dbReference type="GO" id="GO:0008270">
    <property type="term" value="F:zinc ion binding"/>
    <property type="evidence" value="ECO:0007669"/>
    <property type="project" value="UniProtKB-KW"/>
</dbReference>
<feature type="compositionally biased region" description="Polar residues" evidence="2">
    <location>
        <begin position="231"/>
        <end position="242"/>
    </location>
</feature>
<feature type="domain" description="RING-type" evidence="3">
    <location>
        <begin position="804"/>
        <end position="843"/>
    </location>
</feature>
<dbReference type="CDD" id="cd16647">
    <property type="entry name" value="mRING-HC-C3HC5_NEU1"/>
    <property type="match status" value="1"/>
</dbReference>
<dbReference type="Gene3D" id="3.30.40.10">
    <property type="entry name" value="Zinc/RING finger domain, C3HC4 (zinc finger)"/>
    <property type="match status" value="1"/>
</dbReference>
<proteinExistence type="predicted"/>
<dbReference type="SUPFAM" id="SSF57850">
    <property type="entry name" value="RING/U-box"/>
    <property type="match status" value="1"/>
</dbReference>
<keyword evidence="5" id="KW-1185">Reference proteome</keyword>
<feature type="compositionally biased region" description="Acidic residues" evidence="2">
    <location>
        <begin position="649"/>
        <end position="680"/>
    </location>
</feature>
<dbReference type="PANTHER" id="PTHR47820:SF3">
    <property type="entry name" value="OS07G0499800 PROTEIN"/>
    <property type="match status" value="1"/>
</dbReference>
<organism evidence="4 5">
    <name type="scientific">Anisodus acutangulus</name>
    <dbReference type="NCBI Taxonomy" id="402998"/>
    <lineage>
        <taxon>Eukaryota</taxon>
        <taxon>Viridiplantae</taxon>
        <taxon>Streptophyta</taxon>
        <taxon>Embryophyta</taxon>
        <taxon>Tracheophyta</taxon>
        <taxon>Spermatophyta</taxon>
        <taxon>Magnoliopsida</taxon>
        <taxon>eudicotyledons</taxon>
        <taxon>Gunneridae</taxon>
        <taxon>Pentapetalae</taxon>
        <taxon>asterids</taxon>
        <taxon>lamiids</taxon>
        <taxon>Solanales</taxon>
        <taxon>Solanaceae</taxon>
        <taxon>Solanoideae</taxon>
        <taxon>Hyoscyameae</taxon>
        <taxon>Anisodus</taxon>
    </lineage>
</organism>
<feature type="region of interest" description="Disordered" evidence="2">
    <location>
        <begin position="282"/>
        <end position="337"/>
    </location>
</feature>
<sequence length="856" mass="96972">MDKVNQENCLDVPNLGGFSNLVRKWKDFENSEFVGSPQKGFDESSCSIVRSESFGELESDDISKDSDVKESERLGVADIIKKLTFDNGNVVVVANGGSLPRVRTSTMDHSEGQRCNFSPVLSSPRLVRGRQAFSDLLLQMERDRQRELEGLVERKAVSKFQQRGRIQAVLRVRLIRRGAEVRGDGSVNCSASESNKSTHSAIMYLREKFNTVGQHGLADSRNTSKEVAKNTYESGSLPSTPNRQRKENFYREFKGITSPQRELARSNSAKAGTGFSLYQQREEDPLQGPGVADSRSTSIPLGDNTRDPCISEKENHHKPTSPHREVIDINPKSGNIDISNQLQEENHHEEVSEQVSLQKVTTIMQARYRFSSHQQREGDQPGEEDSRSTPRALGENTRYPKEENHHKPRNTHKEVIDKIPTAKTFCISNQPREENHYEELCKKLSSRNLSKNQKEMACGAKISEGSCRLNQHEMDPNHQEVSTSLPSFTSQAQSLDNTSSEESHNRLLDFVESARPHKDRAAIDCTNPQSDGEDEAANQCLVESESGSVSDYSLTASGWDELQSNEDWISNISRPRKEWEGLRQERYQEMLDPYSDNHDIQQLLHRKSVSLFLTSGLREQIDRIMASRSQQLPNSNSSHVEEEIPSQAAEDEQEEVEQNAREEEDEVQEEEDEEDEWSYDDDSEVIIHQNTSSQTLQSWNTNHDQEVTDYSYHFPSPSSLLSQSSKIPSGRHPSTEMELIYEMRGHMEQLHQEIFEIRRSMKSCVNMQMKLQRSIKQDIADAISQLGQKSRRNSDNKGSNKGKCCICCEEPVDSLLYRCGHMCTCFKCAHELISGSGICPICQAPIIDVVRAYAQS</sequence>
<keyword evidence="1" id="KW-0863">Zinc-finger</keyword>
<keyword evidence="1" id="KW-0862">Zinc</keyword>
<evidence type="ECO:0000256" key="1">
    <source>
        <dbReference type="PROSITE-ProRule" id="PRU00175"/>
    </source>
</evidence>
<dbReference type="Pfam" id="PF13920">
    <property type="entry name" value="zf-C3HC4_3"/>
    <property type="match status" value="1"/>
</dbReference>
<gene>
    <name evidence="4" type="ORF">K7X08_023031</name>
</gene>
<accession>A0A9Q1MBQ9</accession>
<reference evidence="5" key="1">
    <citation type="journal article" date="2023" name="Proc. Natl. Acad. Sci. U.S.A.">
        <title>Genomic and structural basis for evolution of tropane alkaloid biosynthesis.</title>
        <authorList>
            <person name="Wanga Y.-J."/>
            <person name="Taina T."/>
            <person name="Yua J.-Y."/>
            <person name="Lia J."/>
            <person name="Xua B."/>
            <person name="Chenc J."/>
            <person name="D'Auriad J.C."/>
            <person name="Huanga J.-P."/>
            <person name="Huanga S.-X."/>
        </authorList>
    </citation>
    <scope>NUCLEOTIDE SEQUENCE [LARGE SCALE GENOMIC DNA]</scope>
    <source>
        <strain evidence="5">cv. KIB-2019</strain>
    </source>
</reference>
<feature type="compositionally biased region" description="Basic and acidic residues" evidence="2">
    <location>
        <begin position="304"/>
        <end position="327"/>
    </location>
</feature>
<dbReference type="OrthoDB" id="6078042at2759"/>
<comment type="caution">
    <text evidence="4">The sequence shown here is derived from an EMBL/GenBank/DDBJ whole genome shotgun (WGS) entry which is preliminary data.</text>
</comment>